<accession>A0A7Z7NGX1</accession>
<evidence type="ECO:0000313" key="1">
    <source>
        <dbReference type="EMBL" id="SOO24555.1"/>
    </source>
</evidence>
<reference evidence="1 2" key="1">
    <citation type="submission" date="2017-10" db="EMBL/GenBank/DDBJ databases">
        <authorList>
            <person name="Regsiter A."/>
            <person name="William W."/>
        </authorList>
    </citation>
    <scope>NUCLEOTIDE SEQUENCE [LARGE SCALE GENOMIC DNA]</scope>
    <source>
        <strain evidence="1 2">CFBP6991</strain>
    </source>
</reference>
<gene>
    <name evidence="1" type="ORF">XFF6991_390003</name>
</gene>
<evidence type="ECO:0000313" key="2">
    <source>
        <dbReference type="Proteomes" id="UP000234345"/>
    </source>
</evidence>
<organism evidence="1 2">
    <name type="scientific">Xanthomonas campestris pv. phaseoli</name>
    <dbReference type="NCBI Taxonomy" id="317013"/>
    <lineage>
        <taxon>Bacteria</taxon>
        <taxon>Pseudomonadati</taxon>
        <taxon>Pseudomonadota</taxon>
        <taxon>Gammaproteobacteria</taxon>
        <taxon>Lysobacterales</taxon>
        <taxon>Lysobacteraceae</taxon>
        <taxon>Xanthomonas</taxon>
    </lineage>
</organism>
<comment type="caution">
    <text evidence="1">The sequence shown here is derived from an EMBL/GenBank/DDBJ whole genome shotgun (WGS) entry which is preliminary data.</text>
</comment>
<name>A0A7Z7NGX1_XANCH</name>
<dbReference type="EMBL" id="OCZC01000065">
    <property type="protein sequence ID" value="SOO24555.1"/>
    <property type="molecule type" value="Genomic_DNA"/>
</dbReference>
<proteinExistence type="predicted"/>
<sequence>MYRCSNEHCAKKKVHASRGSAGIRVKKPKVSYEQLAKLLRSRQSGAAGARIGMHHSYAAVLSAPSASTHGRLLRFVSHSKYCK</sequence>
<dbReference type="AlphaFoldDB" id="A0A7Z7NGX1"/>
<dbReference type="Proteomes" id="UP000234345">
    <property type="component" value="Unassembled WGS sequence"/>
</dbReference>
<protein>
    <submittedName>
        <fullName evidence="1">Uncharacterized protein</fullName>
    </submittedName>
</protein>